<feature type="coiled-coil region" evidence="1">
    <location>
        <begin position="13"/>
        <end position="40"/>
    </location>
</feature>
<comment type="caution">
    <text evidence="2">The sequence shown here is derived from an EMBL/GenBank/DDBJ whole genome shotgun (WGS) entry which is preliminary data.</text>
</comment>
<name>A0ABD5P2X0_9EURY</name>
<proteinExistence type="predicted"/>
<organism evidence="2 3">
    <name type="scientific">Natribaculum luteum</name>
    <dbReference type="NCBI Taxonomy" id="1586232"/>
    <lineage>
        <taxon>Archaea</taxon>
        <taxon>Methanobacteriati</taxon>
        <taxon>Methanobacteriota</taxon>
        <taxon>Stenosarchaea group</taxon>
        <taxon>Halobacteria</taxon>
        <taxon>Halobacteriales</taxon>
        <taxon>Natrialbaceae</taxon>
        <taxon>Natribaculum</taxon>
    </lineage>
</organism>
<dbReference type="RefSeq" id="WP_246973886.1">
    <property type="nucleotide sequence ID" value="NZ_CP095397.1"/>
</dbReference>
<keyword evidence="1" id="KW-0175">Coiled coil</keyword>
<sequence length="76" mass="8593">MISRRLTPRYRSRTDLTEQVETLQLRLEQLERTLSAIATDAANVSVAGPCTKCQRSLLLMRDGVLECPACGYRRPL</sequence>
<accession>A0ABD5P2X0</accession>
<dbReference type="GeneID" id="71853601"/>
<evidence type="ECO:0000313" key="2">
    <source>
        <dbReference type="EMBL" id="MFC4248594.1"/>
    </source>
</evidence>
<dbReference type="Proteomes" id="UP001595821">
    <property type="component" value="Unassembled WGS sequence"/>
</dbReference>
<dbReference type="EMBL" id="JBHSDJ010000125">
    <property type="protein sequence ID" value="MFC4248594.1"/>
    <property type="molecule type" value="Genomic_DNA"/>
</dbReference>
<protein>
    <submittedName>
        <fullName evidence="2">Uncharacterized protein</fullName>
    </submittedName>
</protein>
<evidence type="ECO:0000256" key="1">
    <source>
        <dbReference type="SAM" id="Coils"/>
    </source>
</evidence>
<gene>
    <name evidence="2" type="ORF">ACFOZ7_16940</name>
</gene>
<dbReference type="AlphaFoldDB" id="A0ABD5P2X0"/>
<reference evidence="2 3" key="1">
    <citation type="journal article" date="2014" name="Int. J. Syst. Evol. Microbiol.">
        <title>Complete genome sequence of Corynebacterium casei LMG S-19264T (=DSM 44701T), isolated from a smear-ripened cheese.</title>
        <authorList>
            <consortium name="US DOE Joint Genome Institute (JGI-PGF)"/>
            <person name="Walter F."/>
            <person name="Albersmeier A."/>
            <person name="Kalinowski J."/>
            <person name="Ruckert C."/>
        </authorList>
    </citation>
    <scope>NUCLEOTIDE SEQUENCE [LARGE SCALE GENOMIC DNA]</scope>
    <source>
        <strain evidence="2 3">IBRC-M 10912</strain>
    </source>
</reference>
<evidence type="ECO:0000313" key="3">
    <source>
        <dbReference type="Proteomes" id="UP001595821"/>
    </source>
</evidence>